<feature type="region of interest" description="Disordered" evidence="1">
    <location>
        <begin position="48"/>
        <end position="70"/>
    </location>
</feature>
<feature type="chain" id="PRO_5013335710" evidence="2">
    <location>
        <begin position="22"/>
        <end position="405"/>
    </location>
</feature>
<organism evidence="3 4">
    <name type="scientific">Phialocephala subalpina</name>
    <dbReference type="NCBI Taxonomy" id="576137"/>
    <lineage>
        <taxon>Eukaryota</taxon>
        <taxon>Fungi</taxon>
        <taxon>Dikarya</taxon>
        <taxon>Ascomycota</taxon>
        <taxon>Pezizomycotina</taxon>
        <taxon>Leotiomycetes</taxon>
        <taxon>Helotiales</taxon>
        <taxon>Mollisiaceae</taxon>
        <taxon>Phialocephala</taxon>
        <taxon>Phialocephala fortinii species complex</taxon>
    </lineage>
</organism>
<feature type="compositionally biased region" description="Low complexity" evidence="1">
    <location>
        <begin position="54"/>
        <end position="68"/>
    </location>
</feature>
<dbReference type="AlphaFoldDB" id="A0A1L7XF72"/>
<evidence type="ECO:0000313" key="3">
    <source>
        <dbReference type="EMBL" id="CZR63690.1"/>
    </source>
</evidence>
<sequence length="405" mass="45196">MILIKSAIFAAAFIWAGVSQAYVASPHGQQQIENVAKKYDHFMPDELANLPNTPHTHVSPHSQQQPHSASKKYDRFITNRSPSYDGRFPPSQQQITNVAKKYDHFTSEELNSPGAPRAWGKRDEASLSHPLIFSPEPVSRDVPYLKVFNSISDFETGRKQLEENTEGLITLIGNTDSKSSMRWEMELTYSKMDIYGHRVQHEGNPLSGWNLLLPRQIAAFGNLPEPRTRPPGKEKYLAASRAQYCDGKGESAVGHVDWSNKLEWNYDAGRYEKLPLPGRLNINHSMVDGFNMPANISFSASATCKPLHCSIPASVVKSLCPTPNLLGTDEHPICISDCKLTKSPEHCCTDGFDDIKKCPKSNMYLKDVCEFSYAYAHDDHMYQGNCDPGKYMVWGLGGGSLGLDL</sequence>
<protein>
    <submittedName>
        <fullName evidence="3">Uncharacterized protein</fullName>
    </submittedName>
</protein>
<dbReference type="Gene3D" id="2.60.110.10">
    <property type="entry name" value="Thaumatin"/>
    <property type="match status" value="1"/>
</dbReference>
<gene>
    <name evidence="3" type="ORF">PAC_13587</name>
</gene>
<dbReference type="InterPro" id="IPR037176">
    <property type="entry name" value="Osmotin/thaumatin-like_sf"/>
</dbReference>
<reference evidence="3 4" key="1">
    <citation type="submission" date="2016-03" db="EMBL/GenBank/DDBJ databases">
        <authorList>
            <person name="Ploux O."/>
        </authorList>
    </citation>
    <scope>NUCLEOTIDE SEQUENCE [LARGE SCALE GENOMIC DNA]</scope>
    <source>
        <strain evidence="3 4">UAMH 11012</strain>
    </source>
</reference>
<dbReference type="PROSITE" id="PS51367">
    <property type="entry name" value="THAUMATIN_2"/>
    <property type="match status" value="1"/>
</dbReference>
<name>A0A1L7XF72_9HELO</name>
<dbReference type="Proteomes" id="UP000184330">
    <property type="component" value="Unassembled WGS sequence"/>
</dbReference>
<evidence type="ECO:0000313" key="4">
    <source>
        <dbReference type="Proteomes" id="UP000184330"/>
    </source>
</evidence>
<accession>A0A1L7XF72</accession>
<dbReference type="SUPFAM" id="SSF49870">
    <property type="entry name" value="Osmotin, thaumatin-like protein"/>
    <property type="match status" value="1"/>
</dbReference>
<keyword evidence="4" id="KW-1185">Reference proteome</keyword>
<dbReference type="Pfam" id="PF00314">
    <property type="entry name" value="Thaumatin"/>
    <property type="match status" value="1"/>
</dbReference>
<dbReference type="InterPro" id="IPR001938">
    <property type="entry name" value="Thaumatin"/>
</dbReference>
<feature type="signal peptide" evidence="2">
    <location>
        <begin position="1"/>
        <end position="21"/>
    </location>
</feature>
<proteinExistence type="predicted"/>
<dbReference type="EMBL" id="FJOG01000024">
    <property type="protein sequence ID" value="CZR63690.1"/>
    <property type="molecule type" value="Genomic_DNA"/>
</dbReference>
<keyword evidence="2" id="KW-0732">Signal</keyword>
<evidence type="ECO:0000256" key="2">
    <source>
        <dbReference type="SAM" id="SignalP"/>
    </source>
</evidence>
<dbReference type="OrthoDB" id="430315at2759"/>
<evidence type="ECO:0000256" key="1">
    <source>
        <dbReference type="SAM" id="MobiDB-lite"/>
    </source>
</evidence>